<dbReference type="Proteomes" id="UP000677054">
    <property type="component" value="Unassembled WGS sequence"/>
</dbReference>
<evidence type="ECO:0000313" key="10">
    <source>
        <dbReference type="Proteomes" id="UP000677054"/>
    </source>
</evidence>
<dbReference type="PANTHER" id="PTHR12706:SF30">
    <property type="entry name" value="PROTEIN STRAWBERRY NOTCH-RELATED"/>
    <property type="match status" value="1"/>
</dbReference>
<comment type="similarity">
    <text evidence="2">Belongs to the SBNO family.</text>
</comment>
<sequence>MGKPKRKVKPAKYEESESEDSDLEEGDDDMDSDYDPDEASVPGGGKNVESLAAAQQRNLPKEEGGVSILIKTESKPTQGTVDMSSLKMQGFDPSEKLLASGLVMKKNVPQGYDVIKMKSTPMEGASMSESFLRQALKYPQQGPLHGGLDVLSMLAQSVNRVGQAGNPGGNVLAQLPSALGMANGMGSMGYPQSYGIGVSPNNFMPGYYGPDGNFLLGNAFPKSGFPVGASFSGIMAGAKPPGAEGEEEDDDDEEELGLADTFSDYMPSKLKVGSKHPDPVVETATLASVKPPNVWYNLKLPSFIMDRELLSALQLEAIVYACQQHEQYLGDGCRAGYLIGDGAGVGKGRTIAGVIYENWLQGRNKAIWVSVSSDLKYDSERDLKDIQAKEVQVYPLNKMKYAKIYGKENGFISEGVIYSTYSALIGESQGTGKYRTRLKQLLDWCGPDFDGVLVFDECHRAKNLVPTGSTKPTKTGLTVLELQQKLPKARVVYASATGASEPRNMAYMTRLGIWGPGTPFREFGDFISSVEKRGVGAMEIVAMDMKLRGTYIARQLSFHGVSFKIEDVPLAQDFITAYDEAVKLWVYAREKFEEAACLLDADRSMRKTMWSQFWGSHQRFFKYLCIGSKVKHAVRLAREAIKMGKCVVIGLQSTGEARTLEALEKEDGTLTEFVSTAKAVFQTLVEKHFPAPDRNRIARLLGIGFGGKTQLEQIMEETDPKDGCSSSSSSKRKPMRQAASRAKRMKENSSSDSDSERNRNSDSDFTLSDGEASSSVEEEEDEEDSSSFEGSDTDEEEDTGIWVATGKKRGRGRPPKKKPKPTAKANGKGEVKVEKVPPPSKDVVERTCQLKDDLLKKIEDLGDRLPPNTLDQLIDELGGPENVAEMTGRKGRVIADEGGKVRYESRSEEDIPLEQLNLREKARFMDNVKDVAIISEAASSGISLQSDKRVKNQRRRVHITLELPWSADRAIQQFGRTHRSNQANAPEYVFLISNLAGESRFASIVAKRLESLGALTHGDRRATETRDLSRFNIDNKYGRAALEATMKTIMGYEFPIVKPPEDYQGDFLKDVQIGMIGVGLIISEGGVPALDKDFNNISKFLNRILGLPVELQNRLFQYFTDTLNAIVSQAKKAGRYDLGILDLGTSGDTVRQIGVEKFEVRHATGKAWVELHKMQVERGMSWEEAEERQSTLSEKDEGFYLSNQVRNNKTTAILAVLSSGAGKTKHKNERYFTIYRPNTGRQMKQELFGELIKKYRKAKPKEAKPHWNEQYEASITVCSHAYWNGNCRRKIVGWDCDVGLRSRVYHILCGAVLNVWTKVEAVTQAHSASSRVVKMQVVRLRTEDGTKIVGTIIPNTSVEHLKEVLKKHCEEQELVQARERLPVKQEDSDDF</sequence>
<feature type="domain" description="Strawberry notch helicase C" evidence="6">
    <location>
        <begin position="868"/>
        <end position="1142"/>
    </location>
</feature>
<evidence type="ECO:0000313" key="9">
    <source>
        <dbReference type="EMBL" id="CAD7248243.1"/>
    </source>
</evidence>
<proteinExistence type="inferred from homology"/>
<evidence type="ECO:0000259" key="7">
    <source>
        <dbReference type="Pfam" id="PF13872"/>
    </source>
</evidence>
<feature type="domain" description="Strawberry notch AAA" evidence="7">
    <location>
        <begin position="275"/>
        <end position="580"/>
    </location>
</feature>
<evidence type="ECO:0000256" key="5">
    <source>
        <dbReference type="SAM" id="MobiDB-lite"/>
    </source>
</evidence>
<protein>
    <submittedName>
        <fullName evidence="9">Uncharacterized protein</fullName>
    </submittedName>
</protein>
<accession>A0A7R8XIV7</accession>
<feature type="compositionally biased region" description="Acidic residues" evidence="5">
    <location>
        <begin position="776"/>
        <end position="799"/>
    </location>
</feature>
<dbReference type="OrthoDB" id="421838at2759"/>
<comment type="subcellular location">
    <subcellularLocation>
        <location evidence="1">Nucleus</location>
    </subcellularLocation>
</comment>
<feature type="domain" description="SBNO alpha/beta" evidence="8">
    <location>
        <begin position="1180"/>
        <end position="1301"/>
    </location>
</feature>
<dbReference type="Gene3D" id="3.40.50.300">
    <property type="entry name" value="P-loop containing nucleotide triphosphate hydrolases"/>
    <property type="match status" value="1"/>
</dbReference>
<gene>
    <name evidence="9" type="ORF">DSTB1V02_LOCUS8063</name>
</gene>
<dbReference type="PANTHER" id="PTHR12706">
    <property type="entry name" value="STRAWBERRY NOTCH-RELATED"/>
    <property type="match status" value="1"/>
</dbReference>
<evidence type="ECO:0000256" key="1">
    <source>
        <dbReference type="ARBA" id="ARBA00004123"/>
    </source>
</evidence>
<keyword evidence="3" id="KW-0175">Coiled coil</keyword>
<evidence type="ECO:0000256" key="3">
    <source>
        <dbReference type="ARBA" id="ARBA00023054"/>
    </source>
</evidence>
<feature type="compositionally biased region" description="Basic and acidic residues" evidence="5">
    <location>
        <begin position="745"/>
        <end position="762"/>
    </location>
</feature>
<dbReference type="SUPFAM" id="SSF52540">
    <property type="entry name" value="P-loop containing nucleoside triphosphate hydrolases"/>
    <property type="match status" value="2"/>
</dbReference>
<dbReference type="InterPro" id="IPR026741">
    <property type="entry name" value="SNO"/>
</dbReference>
<dbReference type="InterPro" id="IPR026937">
    <property type="entry name" value="SBNO_Helicase_C_dom"/>
</dbReference>
<dbReference type="FunFam" id="3.40.50.300:FF:000282">
    <property type="entry name" value="Strawberry notch homolog 1 (Drosophila)"/>
    <property type="match status" value="1"/>
</dbReference>
<dbReference type="Pfam" id="PF25373">
    <property type="entry name" value="SBNO"/>
    <property type="match status" value="1"/>
</dbReference>
<dbReference type="GO" id="GO:0009967">
    <property type="term" value="P:positive regulation of signal transduction"/>
    <property type="evidence" value="ECO:0007669"/>
    <property type="project" value="UniProtKB-ARBA"/>
</dbReference>
<keyword evidence="4" id="KW-0539">Nucleus</keyword>
<dbReference type="GO" id="GO:0006355">
    <property type="term" value="P:regulation of DNA-templated transcription"/>
    <property type="evidence" value="ECO:0007669"/>
    <property type="project" value="InterPro"/>
</dbReference>
<dbReference type="Pfam" id="PF13872">
    <property type="entry name" value="AAA_34"/>
    <property type="match status" value="1"/>
</dbReference>
<feature type="region of interest" description="Disordered" evidence="5">
    <location>
        <begin position="1"/>
        <end position="48"/>
    </location>
</feature>
<evidence type="ECO:0000259" key="6">
    <source>
        <dbReference type="Pfam" id="PF13871"/>
    </source>
</evidence>
<dbReference type="GO" id="GO:0005634">
    <property type="term" value="C:nucleus"/>
    <property type="evidence" value="ECO:0007669"/>
    <property type="project" value="UniProtKB-SubCell"/>
</dbReference>
<feature type="region of interest" description="Disordered" evidence="5">
    <location>
        <begin position="716"/>
        <end position="838"/>
    </location>
</feature>
<dbReference type="InterPro" id="IPR027417">
    <property type="entry name" value="P-loop_NTPase"/>
</dbReference>
<feature type="compositionally biased region" description="Basic residues" evidence="5">
    <location>
        <begin position="1"/>
        <end position="10"/>
    </location>
</feature>
<organism evidence="9">
    <name type="scientific">Darwinula stevensoni</name>
    <dbReference type="NCBI Taxonomy" id="69355"/>
    <lineage>
        <taxon>Eukaryota</taxon>
        <taxon>Metazoa</taxon>
        <taxon>Ecdysozoa</taxon>
        <taxon>Arthropoda</taxon>
        <taxon>Crustacea</taxon>
        <taxon>Oligostraca</taxon>
        <taxon>Ostracoda</taxon>
        <taxon>Podocopa</taxon>
        <taxon>Podocopida</taxon>
        <taxon>Darwinulocopina</taxon>
        <taxon>Darwinuloidea</taxon>
        <taxon>Darwinulidae</taxon>
        <taxon>Darwinula</taxon>
    </lineage>
</organism>
<evidence type="ECO:0000256" key="4">
    <source>
        <dbReference type="ARBA" id="ARBA00023242"/>
    </source>
</evidence>
<dbReference type="GO" id="GO:0042393">
    <property type="term" value="F:histone binding"/>
    <property type="evidence" value="ECO:0007669"/>
    <property type="project" value="TreeGrafter"/>
</dbReference>
<keyword evidence="10" id="KW-1185">Reference proteome</keyword>
<dbReference type="InterPro" id="IPR039187">
    <property type="entry name" value="SNO_AAA"/>
</dbReference>
<name>A0A7R8XIV7_9CRUS</name>
<reference evidence="9" key="1">
    <citation type="submission" date="2020-11" db="EMBL/GenBank/DDBJ databases">
        <authorList>
            <person name="Tran Van P."/>
        </authorList>
    </citation>
    <scope>NUCLEOTIDE SEQUENCE</scope>
</reference>
<evidence type="ECO:0000256" key="2">
    <source>
        <dbReference type="ARBA" id="ARBA00006992"/>
    </source>
</evidence>
<dbReference type="Pfam" id="PF13871">
    <property type="entry name" value="Helicase_C_4"/>
    <property type="match status" value="1"/>
</dbReference>
<feature type="compositionally biased region" description="Basic residues" evidence="5">
    <location>
        <begin position="806"/>
        <end position="821"/>
    </location>
</feature>
<dbReference type="EMBL" id="LR901276">
    <property type="protein sequence ID" value="CAD7248243.1"/>
    <property type="molecule type" value="Genomic_DNA"/>
</dbReference>
<dbReference type="InterPro" id="IPR057332">
    <property type="entry name" value="SBNO_a/b_dom"/>
</dbReference>
<evidence type="ECO:0000259" key="8">
    <source>
        <dbReference type="Pfam" id="PF25373"/>
    </source>
</evidence>
<dbReference type="GO" id="GO:0031490">
    <property type="term" value="F:chromatin DNA binding"/>
    <property type="evidence" value="ECO:0007669"/>
    <property type="project" value="TreeGrafter"/>
</dbReference>
<feature type="compositionally biased region" description="Acidic residues" evidence="5">
    <location>
        <begin position="16"/>
        <end position="38"/>
    </location>
</feature>
<dbReference type="EMBL" id="CAJPEV010001759">
    <property type="protein sequence ID" value="CAG0894216.1"/>
    <property type="molecule type" value="Genomic_DNA"/>
</dbReference>